<dbReference type="AlphaFoldDB" id="A0A7J8IYX2"/>
<sequence length="80" mass="8837">MLEDPWGRRPPELWGALGACWCSGSSADDLLSGGSAPRAGASPRSPRQREPRSPKPARRLCSRRVGNRAPRGRRRESLSW</sequence>
<protein>
    <submittedName>
        <fullName evidence="2">Uncharacterized protein</fullName>
    </submittedName>
</protein>
<feature type="compositionally biased region" description="Basic residues" evidence="1">
    <location>
        <begin position="55"/>
        <end position="74"/>
    </location>
</feature>
<keyword evidence="3" id="KW-1185">Reference proteome</keyword>
<evidence type="ECO:0000313" key="2">
    <source>
        <dbReference type="EMBL" id="KAF6489846.1"/>
    </source>
</evidence>
<gene>
    <name evidence="2" type="ORF">HJG59_010248</name>
</gene>
<feature type="region of interest" description="Disordered" evidence="1">
    <location>
        <begin position="31"/>
        <end position="80"/>
    </location>
</feature>
<proteinExistence type="predicted"/>
<dbReference type="EMBL" id="JACASF010000003">
    <property type="protein sequence ID" value="KAF6489846.1"/>
    <property type="molecule type" value="Genomic_DNA"/>
</dbReference>
<comment type="caution">
    <text evidence="2">The sequence shown here is derived from an EMBL/GenBank/DDBJ whole genome shotgun (WGS) entry which is preliminary data.</text>
</comment>
<evidence type="ECO:0000256" key="1">
    <source>
        <dbReference type="SAM" id="MobiDB-lite"/>
    </source>
</evidence>
<accession>A0A7J8IYX2</accession>
<reference evidence="2 3" key="1">
    <citation type="journal article" date="2020" name="Nature">
        <title>Six reference-quality genomes reveal evolution of bat adaptations.</title>
        <authorList>
            <person name="Jebb D."/>
            <person name="Huang Z."/>
            <person name="Pippel M."/>
            <person name="Hughes G.M."/>
            <person name="Lavrichenko K."/>
            <person name="Devanna P."/>
            <person name="Winkler S."/>
            <person name="Jermiin L.S."/>
            <person name="Skirmuntt E.C."/>
            <person name="Katzourakis A."/>
            <person name="Burkitt-Gray L."/>
            <person name="Ray D.A."/>
            <person name="Sullivan K.A.M."/>
            <person name="Roscito J.G."/>
            <person name="Kirilenko B.M."/>
            <person name="Davalos L.M."/>
            <person name="Corthals A.P."/>
            <person name="Power M.L."/>
            <person name="Jones G."/>
            <person name="Ransome R.D."/>
            <person name="Dechmann D.K.N."/>
            <person name="Locatelli A.G."/>
            <person name="Puechmaille S.J."/>
            <person name="Fedrigo O."/>
            <person name="Jarvis E.D."/>
            <person name="Hiller M."/>
            <person name="Vernes S.C."/>
            <person name="Myers E.W."/>
            <person name="Teeling E.C."/>
        </authorList>
    </citation>
    <scope>NUCLEOTIDE SEQUENCE [LARGE SCALE GENOMIC DNA]</scope>
    <source>
        <strain evidence="2">MMolMol1</strain>
        <tissue evidence="2">Muscle</tissue>
    </source>
</reference>
<evidence type="ECO:0000313" key="3">
    <source>
        <dbReference type="Proteomes" id="UP000550707"/>
    </source>
</evidence>
<organism evidence="2 3">
    <name type="scientific">Molossus molossus</name>
    <name type="common">Pallas' mastiff bat</name>
    <name type="synonym">Vespertilio molossus</name>
    <dbReference type="NCBI Taxonomy" id="27622"/>
    <lineage>
        <taxon>Eukaryota</taxon>
        <taxon>Metazoa</taxon>
        <taxon>Chordata</taxon>
        <taxon>Craniata</taxon>
        <taxon>Vertebrata</taxon>
        <taxon>Euteleostomi</taxon>
        <taxon>Mammalia</taxon>
        <taxon>Eutheria</taxon>
        <taxon>Laurasiatheria</taxon>
        <taxon>Chiroptera</taxon>
        <taxon>Yangochiroptera</taxon>
        <taxon>Molossidae</taxon>
        <taxon>Molossus</taxon>
    </lineage>
</organism>
<dbReference type="Proteomes" id="UP000550707">
    <property type="component" value="Unassembled WGS sequence"/>
</dbReference>
<name>A0A7J8IYX2_MOLMO</name>